<name>A0A3D8PL24_9BACI</name>
<accession>A0A3D8PL24</accession>
<dbReference type="EMBL" id="PIOD01000021">
    <property type="protein sequence ID" value="RDW15949.1"/>
    <property type="molecule type" value="Genomic_DNA"/>
</dbReference>
<dbReference type="OrthoDB" id="2967846at2"/>
<gene>
    <name evidence="1" type="ORF">CWR45_15755</name>
</gene>
<evidence type="ECO:0000313" key="1">
    <source>
        <dbReference type="EMBL" id="RDW15949.1"/>
    </source>
</evidence>
<organism evidence="1 2">
    <name type="scientific">Oceanobacillus chungangensis</name>
    <dbReference type="NCBI Taxonomy" id="1229152"/>
    <lineage>
        <taxon>Bacteria</taxon>
        <taxon>Bacillati</taxon>
        <taxon>Bacillota</taxon>
        <taxon>Bacilli</taxon>
        <taxon>Bacillales</taxon>
        <taxon>Bacillaceae</taxon>
        <taxon>Oceanobacillus</taxon>
    </lineage>
</organism>
<comment type="caution">
    <text evidence="1">The sequence shown here is derived from an EMBL/GenBank/DDBJ whole genome shotgun (WGS) entry which is preliminary data.</text>
</comment>
<sequence length="218" mass="26237">MKSNLTYEEWYEKHKMKIFWSKFKMINGLKDDGTEILQESLLWRKVARTREACEKSDNPEYALKNAFYFDKQYFLEKWWNTFTRDEKEFYLIYVWGAKGDGNLYGFDWWLPYFNELGFISNKDKMRPEKPIILYRAAEPYFARGMSWTDDINMALVFQDRNHDLLGPRTVYKTTFYPESILAIVEGSIVNLSYEQLSYGKEYVVNHNDIEELKEVTLM</sequence>
<reference evidence="2" key="1">
    <citation type="submission" date="2017-11" db="EMBL/GenBank/DDBJ databases">
        <authorList>
            <person name="Zhu W."/>
        </authorList>
    </citation>
    <scope>NUCLEOTIDE SEQUENCE [LARGE SCALE GENOMIC DNA]</scope>
    <source>
        <strain evidence="2">CAU 1051</strain>
    </source>
</reference>
<dbReference type="RefSeq" id="WP_115750828.1">
    <property type="nucleotide sequence ID" value="NZ_PIOD01000021.1"/>
</dbReference>
<evidence type="ECO:0000313" key="2">
    <source>
        <dbReference type="Proteomes" id="UP000256520"/>
    </source>
</evidence>
<proteinExistence type="predicted"/>
<dbReference type="Proteomes" id="UP000256520">
    <property type="component" value="Unassembled WGS sequence"/>
</dbReference>
<dbReference type="AlphaFoldDB" id="A0A3D8PL24"/>
<protein>
    <submittedName>
        <fullName evidence="1">Uncharacterized protein</fullName>
    </submittedName>
</protein>
<keyword evidence="2" id="KW-1185">Reference proteome</keyword>